<keyword evidence="8" id="KW-0539">Nucleus</keyword>
<keyword evidence="4" id="KW-0963">Cytoplasm</keyword>
<evidence type="ECO:0000256" key="1">
    <source>
        <dbReference type="ARBA" id="ARBA00004496"/>
    </source>
</evidence>
<dbReference type="PANTHER" id="PTHR11097:SF9">
    <property type="entry name" value="EXOSOME COMPLEX COMPONENT RRP43"/>
    <property type="match status" value="1"/>
</dbReference>
<dbReference type="HOGENOM" id="CLU_038194_3_1_1"/>
<comment type="subcellular location">
    <subcellularLocation>
        <location evidence="1">Cytoplasm</location>
    </subcellularLocation>
    <subcellularLocation>
        <location evidence="2">Nucleus</location>
        <location evidence="2">Nucleolus</location>
    </subcellularLocation>
</comment>
<dbReference type="PANTHER" id="PTHR11097">
    <property type="entry name" value="EXOSOME COMPLEX EXONUCLEASE RIBOSOMAL RNA PROCESSING PROTEIN"/>
    <property type="match status" value="1"/>
</dbReference>
<evidence type="ECO:0000256" key="5">
    <source>
        <dbReference type="ARBA" id="ARBA00022552"/>
    </source>
</evidence>
<feature type="region of interest" description="Disordered" evidence="10">
    <location>
        <begin position="1"/>
        <end position="22"/>
    </location>
</feature>
<dbReference type="GO" id="GO:0034473">
    <property type="term" value="P:U1 snRNA 3'-end processing"/>
    <property type="evidence" value="ECO:0007669"/>
    <property type="project" value="TreeGrafter"/>
</dbReference>
<dbReference type="InterPro" id="IPR020568">
    <property type="entry name" value="Ribosomal_Su5_D2-typ_SF"/>
</dbReference>
<dbReference type="Proteomes" id="UP000002748">
    <property type="component" value="Unassembled WGS sequence"/>
</dbReference>
<evidence type="ECO:0000256" key="6">
    <source>
        <dbReference type="ARBA" id="ARBA00022835"/>
    </source>
</evidence>
<dbReference type="GO" id="GO:0034476">
    <property type="term" value="P:U5 snRNA 3'-end processing"/>
    <property type="evidence" value="ECO:0007669"/>
    <property type="project" value="TreeGrafter"/>
</dbReference>
<dbReference type="RefSeq" id="XP_014177527.1">
    <property type="nucleotide sequence ID" value="XM_014322052.1"/>
</dbReference>
<evidence type="ECO:0000256" key="3">
    <source>
        <dbReference type="ARBA" id="ARBA00006678"/>
    </source>
</evidence>
<evidence type="ECO:0000256" key="4">
    <source>
        <dbReference type="ARBA" id="ARBA00022490"/>
    </source>
</evidence>
<evidence type="ECO:0000256" key="7">
    <source>
        <dbReference type="ARBA" id="ARBA00022884"/>
    </source>
</evidence>
<feature type="domain" description="Exoribonuclease phosphorolytic" evidence="11">
    <location>
        <begin position="58"/>
        <end position="183"/>
    </location>
</feature>
<dbReference type="InterPro" id="IPR036345">
    <property type="entry name" value="ExoRNase_PH_dom2_sf"/>
</dbReference>
<dbReference type="Pfam" id="PF01138">
    <property type="entry name" value="RNase_PH"/>
    <property type="match status" value="1"/>
</dbReference>
<gene>
    <name evidence="12" type="ORF">A1Q1_05320</name>
</gene>
<dbReference type="FunFam" id="3.30.230.70:FF:000017">
    <property type="entry name" value="Exosome complex component Rrp42"/>
    <property type="match status" value="1"/>
</dbReference>
<dbReference type="GO" id="GO:0000177">
    <property type="term" value="C:cytoplasmic exosome (RNase complex)"/>
    <property type="evidence" value="ECO:0007669"/>
    <property type="project" value="TreeGrafter"/>
</dbReference>
<sequence length="312" mass="33293">MATAATAQSNDAGPSTSTSPATQAAVFKRLHPDQYLQRFLAQGYRPDGRKVSAWRDVSINVAEGSALVRMGDTTIVCGIKAEIAEPSGAAPDEGFVVPNIDLPALSSPKFKPGPPVDEAQTMSNWLNDMLVSSRTLPPKSLIIAPGKAAWVIYIDVVCINYDGNAYDAAVLAVMAALRNTRLPSAKYDETTFQTVCNWDDKHPLPLGRMPLCASFGVFESAGTVLDSSSHPAAKILVADSRTYLLPDPTAFEQPLLPTTITIALDENNRAATVRQEGLGGVVGKSGSELLDEAWSAAEGHIQELRQILEQSS</sequence>
<dbReference type="GO" id="GO:0034475">
    <property type="term" value="P:U4 snRNA 3'-end processing"/>
    <property type="evidence" value="ECO:0007669"/>
    <property type="project" value="TreeGrafter"/>
</dbReference>
<dbReference type="EMBL" id="ALBS01000304">
    <property type="protein sequence ID" value="EJT46109.1"/>
    <property type="molecule type" value="Genomic_DNA"/>
</dbReference>
<evidence type="ECO:0000313" key="13">
    <source>
        <dbReference type="Proteomes" id="UP000002748"/>
    </source>
</evidence>
<protein>
    <recommendedName>
        <fullName evidence="9">Ribosomal RNA-processing protein 43</fullName>
    </recommendedName>
</protein>
<proteinExistence type="inferred from homology"/>
<evidence type="ECO:0000256" key="9">
    <source>
        <dbReference type="ARBA" id="ARBA00030617"/>
    </source>
</evidence>
<accession>J6ENZ1</accession>
<comment type="similarity">
    <text evidence="3">Belongs to the RNase PH family.</text>
</comment>
<evidence type="ECO:0000256" key="2">
    <source>
        <dbReference type="ARBA" id="ARBA00004604"/>
    </source>
</evidence>
<dbReference type="GO" id="GO:0071038">
    <property type="term" value="P:TRAMP-dependent tRNA surveillance pathway"/>
    <property type="evidence" value="ECO:0007669"/>
    <property type="project" value="TreeGrafter"/>
</dbReference>
<dbReference type="GO" id="GO:0016075">
    <property type="term" value="P:rRNA catabolic process"/>
    <property type="evidence" value="ECO:0007669"/>
    <property type="project" value="TreeGrafter"/>
</dbReference>
<dbReference type="SUPFAM" id="SSF54211">
    <property type="entry name" value="Ribosomal protein S5 domain 2-like"/>
    <property type="match status" value="1"/>
</dbReference>
<dbReference type="GO" id="GO:0071035">
    <property type="term" value="P:nuclear polyadenylation-dependent rRNA catabolic process"/>
    <property type="evidence" value="ECO:0007669"/>
    <property type="project" value="TreeGrafter"/>
</dbReference>
<dbReference type="GeneID" id="25988832"/>
<dbReference type="VEuPathDB" id="FungiDB:A1Q1_05320"/>
<dbReference type="KEGG" id="tasa:A1Q1_05320"/>
<dbReference type="GO" id="GO:0035925">
    <property type="term" value="F:mRNA 3'-UTR AU-rich region binding"/>
    <property type="evidence" value="ECO:0007669"/>
    <property type="project" value="TreeGrafter"/>
</dbReference>
<keyword evidence="7" id="KW-0694">RNA-binding</keyword>
<keyword evidence="6" id="KW-0271">Exosome</keyword>
<organism evidence="12 13">
    <name type="scientific">Trichosporon asahii var. asahii (strain ATCC 90039 / CBS 2479 / JCM 2466 / KCTC 7840 / NBRC 103889/ NCYC 2677 / UAMH 7654)</name>
    <name type="common">Yeast</name>
    <dbReference type="NCBI Taxonomy" id="1186058"/>
    <lineage>
        <taxon>Eukaryota</taxon>
        <taxon>Fungi</taxon>
        <taxon>Dikarya</taxon>
        <taxon>Basidiomycota</taxon>
        <taxon>Agaricomycotina</taxon>
        <taxon>Tremellomycetes</taxon>
        <taxon>Trichosporonales</taxon>
        <taxon>Trichosporonaceae</taxon>
        <taxon>Trichosporon</taxon>
    </lineage>
</organism>
<dbReference type="GO" id="GO:0000467">
    <property type="term" value="P:exonucleolytic trimming to generate mature 3'-end of 5.8S rRNA from tricistronic rRNA transcript (SSU-rRNA, 5.8S rRNA, LSU-rRNA)"/>
    <property type="evidence" value="ECO:0007669"/>
    <property type="project" value="TreeGrafter"/>
</dbReference>
<dbReference type="GO" id="GO:0005730">
    <property type="term" value="C:nucleolus"/>
    <property type="evidence" value="ECO:0007669"/>
    <property type="project" value="UniProtKB-SubCell"/>
</dbReference>
<dbReference type="OrthoDB" id="45882at2759"/>
<evidence type="ECO:0000256" key="8">
    <source>
        <dbReference type="ARBA" id="ARBA00023242"/>
    </source>
</evidence>
<dbReference type="GO" id="GO:0000176">
    <property type="term" value="C:nuclear exosome (RNase complex)"/>
    <property type="evidence" value="ECO:0007669"/>
    <property type="project" value="TreeGrafter"/>
</dbReference>
<dbReference type="GO" id="GO:0071028">
    <property type="term" value="P:nuclear mRNA surveillance"/>
    <property type="evidence" value="ECO:0007669"/>
    <property type="project" value="TreeGrafter"/>
</dbReference>
<name>J6ENZ1_TRIAS</name>
<dbReference type="Gene3D" id="3.30.230.70">
    <property type="entry name" value="GHMP Kinase, N-terminal domain"/>
    <property type="match status" value="1"/>
</dbReference>
<evidence type="ECO:0000256" key="10">
    <source>
        <dbReference type="SAM" id="MobiDB-lite"/>
    </source>
</evidence>
<dbReference type="InterPro" id="IPR001247">
    <property type="entry name" value="ExoRNase_PH_dom1"/>
</dbReference>
<dbReference type="InterPro" id="IPR027408">
    <property type="entry name" value="PNPase/RNase_PH_dom_sf"/>
</dbReference>
<comment type="caution">
    <text evidence="12">The sequence shown here is derived from an EMBL/GenBank/DDBJ whole genome shotgun (WGS) entry which is preliminary data.</text>
</comment>
<reference evidence="12 13" key="1">
    <citation type="journal article" date="2012" name="Eukaryot. Cell">
        <title>Draft genome sequence of CBS 2479, the standard type strain of Trichosporon asahii.</title>
        <authorList>
            <person name="Yang R.Y."/>
            <person name="Li H.T."/>
            <person name="Zhu H."/>
            <person name="Zhou G.P."/>
            <person name="Wang M."/>
            <person name="Wang L."/>
        </authorList>
    </citation>
    <scope>NUCLEOTIDE SEQUENCE [LARGE SCALE GENOMIC DNA]</scope>
    <source>
        <strain evidence="13">ATCC 90039 / CBS 2479 / JCM 2466 / KCTC 7840 / NCYC 2677 / UAMH 7654</strain>
    </source>
</reference>
<dbReference type="InterPro" id="IPR050590">
    <property type="entry name" value="Exosome_comp_Rrp42_subfam"/>
</dbReference>
<keyword evidence="5" id="KW-0698">rRNA processing</keyword>
<dbReference type="SUPFAM" id="SSF55666">
    <property type="entry name" value="Ribonuclease PH domain 2-like"/>
    <property type="match status" value="1"/>
</dbReference>
<evidence type="ECO:0000259" key="11">
    <source>
        <dbReference type="Pfam" id="PF01138"/>
    </source>
</evidence>
<evidence type="ECO:0000313" key="12">
    <source>
        <dbReference type="EMBL" id="EJT46109.1"/>
    </source>
</evidence>
<dbReference type="AlphaFoldDB" id="J6ENZ1"/>